<feature type="non-terminal residue" evidence="2">
    <location>
        <position position="1"/>
    </location>
</feature>
<dbReference type="EMBL" id="JASPKZ010004196">
    <property type="protein sequence ID" value="KAJ9590771.1"/>
    <property type="molecule type" value="Genomic_DNA"/>
</dbReference>
<gene>
    <name evidence="2" type="ORF">L9F63_016287</name>
</gene>
<name>A0AAD8EHX1_DIPPU</name>
<accession>A0AAD8EHX1</accession>
<feature type="non-terminal residue" evidence="2">
    <location>
        <position position="54"/>
    </location>
</feature>
<reference evidence="2" key="2">
    <citation type="submission" date="2023-05" db="EMBL/GenBank/DDBJ databases">
        <authorList>
            <person name="Fouks B."/>
        </authorList>
    </citation>
    <scope>NUCLEOTIDE SEQUENCE</scope>
    <source>
        <strain evidence="2">Stay&amp;Tobe</strain>
        <tissue evidence="2">Testes</tissue>
    </source>
</reference>
<keyword evidence="3" id="KW-1185">Reference proteome</keyword>
<dbReference type="AlphaFoldDB" id="A0AAD8EHX1"/>
<sequence>NITTKSITPHPLLAFLPDVSPSTAKWRLQCLASDQKTTPRSLTSEDATSQLKEE</sequence>
<feature type="region of interest" description="Disordered" evidence="1">
    <location>
        <begin position="34"/>
        <end position="54"/>
    </location>
</feature>
<reference evidence="2" key="1">
    <citation type="journal article" date="2023" name="IScience">
        <title>Live-bearing cockroach genome reveals convergent evolutionary mechanisms linked to viviparity in insects and beyond.</title>
        <authorList>
            <person name="Fouks B."/>
            <person name="Harrison M.C."/>
            <person name="Mikhailova A.A."/>
            <person name="Marchal E."/>
            <person name="English S."/>
            <person name="Carruthers M."/>
            <person name="Jennings E.C."/>
            <person name="Chiamaka E.L."/>
            <person name="Frigard R.A."/>
            <person name="Pippel M."/>
            <person name="Attardo G.M."/>
            <person name="Benoit J.B."/>
            <person name="Bornberg-Bauer E."/>
            <person name="Tobe S.S."/>
        </authorList>
    </citation>
    <scope>NUCLEOTIDE SEQUENCE</scope>
    <source>
        <strain evidence="2">Stay&amp;Tobe</strain>
    </source>
</reference>
<dbReference type="Proteomes" id="UP001233999">
    <property type="component" value="Unassembled WGS sequence"/>
</dbReference>
<evidence type="ECO:0000313" key="2">
    <source>
        <dbReference type="EMBL" id="KAJ9590771.1"/>
    </source>
</evidence>
<proteinExistence type="predicted"/>
<organism evidence="2 3">
    <name type="scientific">Diploptera punctata</name>
    <name type="common">Pacific beetle cockroach</name>
    <dbReference type="NCBI Taxonomy" id="6984"/>
    <lineage>
        <taxon>Eukaryota</taxon>
        <taxon>Metazoa</taxon>
        <taxon>Ecdysozoa</taxon>
        <taxon>Arthropoda</taxon>
        <taxon>Hexapoda</taxon>
        <taxon>Insecta</taxon>
        <taxon>Pterygota</taxon>
        <taxon>Neoptera</taxon>
        <taxon>Polyneoptera</taxon>
        <taxon>Dictyoptera</taxon>
        <taxon>Blattodea</taxon>
        <taxon>Blaberoidea</taxon>
        <taxon>Blaberidae</taxon>
        <taxon>Diplopterinae</taxon>
        <taxon>Diploptera</taxon>
    </lineage>
</organism>
<evidence type="ECO:0000256" key="1">
    <source>
        <dbReference type="SAM" id="MobiDB-lite"/>
    </source>
</evidence>
<comment type="caution">
    <text evidence="2">The sequence shown here is derived from an EMBL/GenBank/DDBJ whole genome shotgun (WGS) entry which is preliminary data.</text>
</comment>
<protein>
    <submittedName>
        <fullName evidence="2">Uncharacterized protein</fullName>
    </submittedName>
</protein>
<evidence type="ECO:0000313" key="3">
    <source>
        <dbReference type="Proteomes" id="UP001233999"/>
    </source>
</evidence>